<evidence type="ECO:0000313" key="2">
    <source>
        <dbReference type="Proteomes" id="UP000757232"/>
    </source>
</evidence>
<reference evidence="1" key="1">
    <citation type="submission" date="2016-06" db="EMBL/GenBank/DDBJ databases">
        <title>Draft Genome sequence of the fungus Inonotus baumii.</title>
        <authorList>
            <person name="Zhu H."/>
            <person name="Lin W."/>
        </authorList>
    </citation>
    <scope>NUCLEOTIDE SEQUENCE</scope>
    <source>
        <strain evidence="1">821</strain>
    </source>
</reference>
<evidence type="ECO:0000313" key="1">
    <source>
        <dbReference type="EMBL" id="OCB88637.1"/>
    </source>
</evidence>
<dbReference type="AlphaFoldDB" id="A0A9Q5N5M3"/>
<name>A0A9Q5N5M3_SANBA</name>
<accession>A0A9Q5N5M3</accession>
<keyword evidence="2" id="KW-1185">Reference proteome</keyword>
<comment type="caution">
    <text evidence="1">The sequence shown here is derived from an EMBL/GenBank/DDBJ whole genome shotgun (WGS) entry which is preliminary data.</text>
</comment>
<proteinExistence type="predicted"/>
<sequence>MDDDDDHEEFLQHLLGFLGVLPMTYDEFLSRPADILDPLSDSNVLTNLDSYTISHSLTWRTDAAFYAYKILEYYQAILGPTIGVDEMETWTNDDWDRNECCITNRMRDIY</sequence>
<dbReference type="EMBL" id="LNZH02000175">
    <property type="protein sequence ID" value="OCB88637.1"/>
    <property type="molecule type" value="Genomic_DNA"/>
</dbReference>
<gene>
    <name evidence="1" type="ORF">A7U60_g4235</name>
</gene>
<organism evidence="1 2">
    <name type="scientific">Sanghuangporus baumii</name>
    <name type="common">Phellinus baumii</name>
    <dbReference type="NCBI Taxonomy" id="108892"/>
    <lineage>
        <taxon>Eukaryota</taxon>
        <taxon>Fungi</taxon>
        <taxon>Dikarya</taxon>
        <taxon>Basidiomycota</taxon>
        <taxon>Agaricomycotina</taxon>
        <taxon>Agaricomycetes</taxon>
        <taxon>Hymenochaetales</taxon>
        <taxon>Hymenochaetaceae</taxon>
        <taxon>Sanghuangporus</taxon>
    </lineage>
</organism>
<dbReference type="Proteomes" id="UP000757232">
    <property type="component" value="Unassembled WGS sequence"/>
</dbReference>
<protein>
    <submittedName>
        <fullName evidence="1">Uncharacterized protein</fullName>
    </submittedName>
</protein>